<keyword evidence="1" id="KW-1133">Transmembrane helix</keyword>
<organism evidence="2 3">
    <name type="scientific">Cucurbita argyrosperma subsp. sororia</name>
    <dbReference type="NCBI Taxonomy" id="37648"/>
    <lineage>
        <taxon>Eukaryota</taxon>
        <taxon>Viridiplantae</taxon>
        <taxon>Streptophyta</taxon>
        <taxon>Embryophyta</taxon>
        <taxon>Tracheophyta</taxon>
        <taxon>Spermatophyta</taxon>
        <taxon>Magnoliopsida</taxon>
        <taxon>eudicotyledons</taxon>
        <taxon>Gunneridae</taxon>
        <taxon>Pentapetalae</taxon>
        <taxon>rosids</taxon>
        <taxon>fabids</taxon>
        <taxon>Cucurbitales</taxon>
        <taxon>Cucurbitaceae</taxon>
        <taxon>Cucurbiteae</taxon>
        <taxon>Cucurbita</taxon>
    </lineage>
</organism>
<comment type="caution">
    <text evidence="2">The sequence shown here is derived from an EMBL/GenBank/DDBJ whole genome shotgun (WGS) entry which is preliminary data.</text>
</comment>
<reference evidence="2 3" key="1">
    <citation type="journal article" date="2021" name="Hortic Res">
        <title>The domestication of Cucurbita argyrosperma as revealed by the genome of its wild relative.</title>
        <authorList>
            <person name="Barrera-Redondo J."/>
            <person name="Sanchez-de la Vega G."/>
            <person name="Aguirre-Liguori J.A."/>
            <person name="Castellanos-Morales G."/>
            <person name="Gutierrez-Guerrero Y.T."/>
            <person name="Aguirre-Dugua X."/>
            <person name="Aguirre-Planter E."/>
            <person name="Tenaillon M.I."/>
            <person name="Lira-Saade R."/>
            <person name="Eguiarte L.E."/>
        </authorList>
    </citation>
    <scope>NUCLEOTIDE SEQUENCE [LARGE SCALE GENOMIC DNA]</scope>
    <source>
        <strain evidence="2">JBR-2021</strain>
    </source>
</reference>
<dbReference type="EMBL" id="JAGKQH010000001">
    <property type="protein sequence ID" value="KAG6607148.1"/>
    <property type="molecule type" value="Genomic_DNA"/>
</dbReference>
<keyword evidence="3" id="KW-1185">Reference proteome</keyword>
<evidence type="ECO:0000256" key="1">
    <source>
        <dbReference type="SAM" id="Phobius"/>
    </source>
</evidence>
<proteinExistence type="predicted"/>
<feature type="non-terminal residue" evidence="2">
    <location>
        <position position="1"/>
    </location>
</feature>
<feature type="transmembrane region" description="Helical" evidence="1">
    <location>
        <begin position="26"/>
        <end position="43"/>
    </location>
</feature>
<evidence type="ECO:0000313" key="2">
    <source>
        <dbReference type="EMBL" id="KAG6607148.1"/>
    </source>
</evidence>
<gene>
    <name evidence="2" type="ORF">SDJN03_00490</name>
</gene>
<keyword evidence="1" id="KW-0812">Transmembrane</keyword>
<accession>A0AAV6P880</accession>
<protein>
    <submittedName>
        <fullName evidence="2">Uncharacterized protein</fullName>
    </submittedName>
</protein>
<dbReference type="AlphaFoldDB" id="A0AAV6P880"/>
<keyword evidence="1" id="KW-0472">Membrane</keyword>
<evidence type="ECO:0000313" key="3">
    <source>
        <dbReference type="Proteomes" id="UP000685013"/>
    </source>
</evidence>
<sequence>MAIQTLLPSPTQTFTLKAEKMKMRRVAVGVVMLFMIINTLFVADGRHLKLQQQRDENQNLEPKKHYETNEYNHHGCYRSDYNCWSNRKETRE</sequence>
<dbReference type="Proteomes" id="UP000685013">
    <property type="component" value="Chromosome 1"/>
</dbReference>
<name>A0AAV6P880_9ROSI</name>